<reference evidence="14" key="1">
    <citation type="submission" date="2017-04" db="EMBL/GenBank/DDBJ databases">
        <authorList>
            <person name="Varghese N."/>
            <person name="Submissions S."/>
        </authorList>
    </citation>
    <scope>NUCLEOTIDE SEQUENCE [LARGE SCALE GENOMIC DNA]</scope>
    <source>
        <strain evidence="14">DSM 16512</strain>
    </source>
</reference>
<organism evidence="13 14">
    <name type="scientific">Nitratiruptor tergarcus DSM 16512</name>
    <dbReference type="NCBI Taxonomy" id="1069081"/>
    <lineage>
        <taxon>Bacteria</taxon>
        <taxon>Pseudomonadati</taxon>
        <taxon>Campylobacterota</taxon>
        <taxon>Epsilonproteobacteria</taxon>
        <taxon>Nautiliales</taxon>
        <taxon>Nitratiruptoraceae</taxon>
        <taxon>Nitratiruptor</taxon>
    </lineage>
</organism>
<name>A0A1W1WU62_9BACT</name>
<dbReference type="OrthoDB" id="9801549at2"/>
<dbReference type="PANTHER" id="PTHR43599:SF3">
    <property type="entry name" value="SI:DKEY-6E2.2"/>
    <property type="match status" value="1"/>
</dbReference>
<dbReference type="HAMAP" id="MF_00137">
    <property type="entry name" value="SAICAR_synth"/>
    <property type="match status" value="1"/>
</dbReference>
<dbReference type="NCBIfam" id="TIGR00081">
    <property type="entry name" value="purC"/>
    <property type="match status" value="1"/>
</dbReference>
<proteinExistence type="inferred from homology"/>
<dbReference type="InterPro" id="IPR050089">
    <property type="entry name" value="SAICAR_synthetase"/>
</dbReference>
<evidence type="ECO:0000256" key="5">
    <source>
        <dbReference type="ARBA" id="ARBA00022598"/>
    </source>
</evidence>
<dbReference type="UniPathway" id="UPA00074">
    <property type="reaction ID" value="UER00131"/>
</dbReference>
<keyword evidence="7 11" id="KW-0658">Purine biosynthesis</keyword>
<dbReference type="InterPro" id="IPR028923">
    <property type="entry name" value="SAICAR_synt/ADE2_N"/>
</dbReference>
<dbReference type="InterPro" id="IPR001636">
    <property type="entry name" value="SAICAR_synth"/>
</dbReference>
<evidence type="ECO:0000256" key="9">
    <source>
        <dbReference type="ARBA" id="ARBA00030409"/>
    </source>
</evidence>
<evidence type="ECO:0000256" key="1">
    <source>
        <dbReference type="ARBA" id="ARBA00004672"/>
    </source>
</evidence>
<comment type="similarity">
    <text evidence="2 11">Belongs to the SAICAR synthetase family.</text>
</comment>
<dbReference type="GO" id="GO:0009236">
    <property type="term" value="P:cobalamin biosynthetic process"/>
    <property type="evidence" value="ECO:0007669"/>
    <property type="project" value="InterPro"/>
</dbReference>
<evidence type="ECO:0000313" key="14">
    <source>
        <dbReference type="Proteomes" id="UP000192602"/>
    </source>
</evidence>
<evidence type="ECO:0000313" key="13">
    <source>
        <dbReference type="EMBL" id="SMC09742.1"/>
    </source>
</evidence>
<comment type="pathway">
    <text evidence="1 11">Purine metabolism; IMP biosynthesis via de novo pathway; 5-amino-1-(5-phospho-D-ribosyl)imidazole-4-carboxamide from 5-amino-1-(5-phospho-D-ribosyl)imidazole-4-carboxylate: step 1/2.</text>
</comment>
<dbReference type="Gene3D" id="3.30.470.20">
    <property type="entry name" value="ATP-grasp fold, B domain"/>
    <property type="match status" value="1"/>
</dbReference>
<dbReference type="EMBL" id="FWWZ01000001">
    <property type="protein sequence ID" value="SMC09742.1"/>
    <property type="molecule type" value="Genomic_DNA"/>
</dbReference>
<gene>
    <name evidence="11" type="primary">purC</name>
    <name evidence="13" type="ORF">SAMN05660197_1564</name>
</gene>
<evidence type="ECO:0000256" key="6">
    <source>
        <dbReference type="ARBA" id="ARBA00022741"/>
    </source>
</evidence>
<dbReference type="FunFam" id="3.30.200.20:FF:000086">
    <property type="entry name" value="Phosphoribosylaminoimidazole-succinocarboxamide synthase"/>
    <property type="match status" value="1"/>
</dbReference>
<evidence type="ECO:0000256" key="8">
    <source>
        <dbReference type="ARBA" id="ARBA00022840"/>
    </source>
</evidence>
<keyword evidence="5 11" id="KW-0436">Ligase</keyword>
<keyword evidence="6 11" id="KW-0547">Nucleotide-binding</keyword>
<evidence type="ECO:0000256" key="3">
    <source>
        <dbReference type="ARBA" id="ARBA00012217"/>
    </source>
</evidence>
<evidence type="ECO:0000256" key="7">
    <source>
        <dbReference type="ARBA" id="ARBA00022755"/>
    </source>
</evidence>
<dbReference type="CDD" id="cd01415">
    <property type="entry name" value="SAICAR_synt_PurC"/>
    <property type="match status" value="1"/>
</dbReference>
<dbReference type="SUPFAM" id="SSF56104">
    <property type="entry name" value="SAICAR synthase-like"/>
    <property type="match status" value="1"/>
</dbReference>
<evidence type="ECO:0000259" key="12">
    <source>
        <dbReference type="Pfam" id="PF01259"/>
    </source>
</evidence>
<keyword evidence="8 11" id="KW-0067">ATP-binding</keyword>
<dbReference type="PANTHER" id="PTHR43599">
    <property type="entry name" value="MULTIFUNCTIONAL PROTEIN ADE2"/>
    <property type="match status" value="1"/>
</dbReference>
<dbReference type="GO" id="GO:0005524">
    <property type="term" value="F:ATP binding"/>
    <property type="evidence" value="ECO:0007669"/>
    <property type="project" value="UniProtKB-KW"/>
</dbReference>
<feature type="domain" description="SAICAR synthetase/ADE2 N-terminal" evidence="12">
    <location>
        <begin position="6"/>
        <end position="233"/>
    </location>
</feature>
<dbReference type="InterPro" id="IPR033934">
    <property type="entry name" value="SAICAR_synt_PurC"/>
</dbReference>
<evidence type="ECO:0000256" key="2">
    <source>
        <dbReference type="ARBA" id="ARBA00010190"/>
    </source>
</evidence>
<dbReference type="Pfam" id="PF01259">
    <property type="entry name" value="SAICAR_synt"/>
    <property type="match status" value="1"/>
</dbReference>
<comment type="catalytic activity">
    <reaction evidence="10 11">
        <text>5-amino-1-(5-phospho-D-ribosyl)imidazole-4-carboxylate + L-aspartate + ATP = (2S)-2-[5-amino-1-(5-phospho-beta-D-ribosyl)imidazole-4-carboxamido]succinate + ADP + phosphate + 2 H(+)</text>
        <dbReference type="Rhea" id="RHEA:22628"/>
        <dbReference type="ChEBI" id="CHEBI:15378"/>
        <dbReference type="ChEBI" id="CHEBI:29991"/>
        <dbReference type="ChEBI" id="CHEBI:30616"/>
        <dbReference type="ChEBI" id="CHEBI:43474"/>
        <dbReference type="ChEBI" id="CHEBI:58443"/>
        <dbReference type="ChEBI" id="CHEBI:77657"/>
        <dbReference type="ChEBI" id="CHEBI:456216"/>
        <dbReference type="EC" id="6.3.2.6"/>
    </reaction>
</comment>
<keyword evidence="14" id="KW-1185">Reference proteome</keyword>
<accession>A0A1W1WU62</accession>
<sequence>MKKRELLYEGKAKKIYKTDDENIFIAEFKDDLTAFDAQKRSQAQGKGALNCQISAHLFKLLENHGIKTHFVECISDHEMVIKKADMIMIEIVVRNIATGSLTKRLGIPDGTVLPFALVEFYYKNDELHDPLINDEHALILELVDHESELEELKRLGREINVVLKSFFDKANLNLVDFKVEFGKDSEGNIILADEISPDSCRFWDKTSGEKLDKDLFRHDLGDVKVAYEEVLNRIQKVMS</sequence>
<protein>
    <recommendedName>
        <fullName evidence="4 11">Phosphoribosylaminoimidazole-succinocarboxamide synthase</fullName>
        <ecNumber evidence="3 11">6.3.2.6</ecNumber>
    </recommendedName>
    <alternativeName>
        <fullName evidence="9 11">SAICAR synthetase</fullName>
    </alternativeName>
</protein>
<dbReference type="AlphaFoldDB" id="A0A1W1WU62"/>
<dbReference type="STRING" id="1069081.SAMN05660197_1564"/>
<dbReference type="FunFam" id="3.30.470.20:FF:000006">
    <property type="entry name" value="Phosphoribosylaminoimidazole-succinocarboxamide synthase"/>
    <property type="match status" value="1"/>
</dbReference>
<dbReference type="Gene3D" id="3.30.200.20">
    <property type="entry name" value="Phosphorylase Kinase, domain 1"/>
    <property type="match status" value="1"/>
</dbReference>
<dbReference type="EC" id="6.3.2.6" evidence="3 11"/>
<evidence type="ECO:0000256" key="10">
    <source>
        <dbReference type="ARBA" id="ARBA00048475"/>
    </source>
</evidence>
<dbReference type="Proteomes" id="UP000192602">
    <property type="component" value="Unassembled WGS sequence"/>
</dbReference>
<evidence type="ECO:0000256" key="4">
    <source>
        <dbReference type="ARBA" id="ARBA00016460"/>
    </source>
</evidence>
<evidence type="ECO:0000256" key="11">
    <source>
        <dbReference type="HAMAP-Rule" id="MF_00137"/>
    </source>
</evidence>
<dbReference type="GO" id="GO:0004639">
    <property type="term" value="F:phosphoribosylaminoimidazolesuccinocarboxamide synthase activity"/>
    <property type="evidence" value="ECO:0007669"/>
    <property type="project" value="UniProtKB-UniRule"/>
</dbReference>
<dbReference type="RefSeq" id="WP_084275958.1">
    <property type="nucleotide sequence ID" value="NZ_AP026671.1"/>
</dbReference>
<dbReference type="GO" id="GO:0006189">
    <property type="term" value="P:'de novo' IMP biosynthetic process"/>
    <property type="evidence" value="ECO:0007669"/>
    <property type="project" value="UniProtKB-UniRule"/>
</dbReference>